<dbReference type="EMBL" id="JAFEKC020000018">
    <property type="protein sequence ID" value="KAK0509623.1"/>
    <property type="molecule type" value="Genomic_DNA"/>
</dbReference>
<comment type="caution">
    <text evidence="2">The sequence shown here is derived from an EMBL/GenBank/DDBJ whole genome shotgun (WGS) entry which is preliminary data.</text>
</comment>
<evidence type="ECO:0000313" key="2">
    <source>
        <dbReference type="EMBL" id="KAK0509623.1"/>
    </source>
</evidence>
<accession>A0AA39UZ76</accession>
<organism evidence="2 3">
    <name type="scientific">Cladonia borealis</name>
    <dbReference type="NCBI Taxonomy" id="184061"/>
    <lineage>
        <taxon>Eukaryota</taxon>
        <taxon>Fungi</taxon>
        <taxon>Dikarya</taxon>
        <taxon>Ascomycota</taxon>
        <taxon>Pezizomycotina</taxon>
        <taxon>Lecanoromycetes</taxon>
        <taxon>OSLEUM clade</taxon>
        <taxon>Lecanoromycetidae</taxon>
        <taxon>Lecanorales</taxon>
        <taxon>Lecanorineae</taxon>
        <taxon>Cladoniaceae</taxon>
        <taxon>Cladonia</taxon>
    </lineage>
</organism>
<keyword evidence="3" id="KW-1185">Reference proteome</keyword>
<proteinExistence type="predicted"/>
<keyword evidence="1" id="KW-1133">Transmembrane helix</keyword>
<gene>
    <name evidence="2" type="ORF">JMJ35_008017</name>
</gene>
<dbReference type="Gene3D" id="1.20.58.340">
    <property type="entry name" value="Magnesium transport protein CorA, transmembrane region"/>
    <property type="match status" value="1"/>
</dbReference>
<dbReference type="AlphaFoldDB" id="A0AA39UZ76"/>
<dbReference type="Proteomes" id="UP001166286">
    <property type="component" value="Unassembled WGS sequence"/>
</dbReference>
<feature type="transmembrane region" description="Helical" evidence="1">
    <location>
        <begin position="313"/>
        <end position="335"/>
    </location>
</feature>
<reference evidence="2" key="1">
    <citation type="submission" date="2023-03" db="EMBL/GenBank/DDBJ databases">
        <title>Complete genome of Cladonia borealis.</title>
        <authorList>
            <person name="Park H."/>
        </authorList>
    </citation>
    <scope>NUCLEOTIDE SEQUENCE</scope>
    <source>
        <strain evidence="2">ANT050790</strain>
    </source>
</reference>
<protein>
    <submittedName>
        <fullName evidence="2">Uncharacterized protein</fullName>
    </submittedName>
</protein>
<evidence type="ECO:0000313" key="3">
    <source>
        <dbReference type="Proteomes" id="UP001166286"/>
    </source>
</evidence>
<evidence type="ECO:0000256" key="1">
    <source>
        <dbReference type="SAM" id="Phobius"/>
    </source>
</evidence>
<feature type="transmembrane region" description="Helical" evidence="1">
    <location>
        <begin position="275"/>
        <end position="293"/>
    </location>
</feature>
<name>A0AA39UZ76_9LECA</name>
<keyword evidence="1" id="KW-0812">Transmembrane</keyword>
<sequence length="384" mass="43080">MIMEAFNLPSSTPWAFGTDEPHFQRYNLDDRRVTFPRTGFTMRRSTRGILAMNMVLAISYDPNAGLTCGVVLTWSDEQTAFVTEELKGYCRLAGYPLLLPILFTDYQRGLLHQEGEHIWEILLEVETASGQTGAPVISADNYPLSASSDFDTMIKGALQVVQLAAGWVAYTEMLLSATETIRESIRHIKATTPQERLDTVEEAQSIMVEYLGYISLGNNAMLSQLQYIYKRGQAQMTAIYNYIAKRDAQSTLDISTTSRQIAAASKRDSSAMKGIALLTMVFLPGTYAATFLAMPLFDFSNVSGAPTVKTGFWIYWAITIPLTTIVLGVYLTYLVRIQRRDQLEDSKIIRRMNHDNKGQAVYTARSTNASRMKTRPQFTLSSRL</sequence>
<keyword evidence="1" id="KW-0472">Membrane</keyword>